<evidence type="ECO:0000256" key="2">
    <source>
        <dbReference type="ARBA" id="ARBA00022692"/>
    </source>
</evidence>
<dbReference type="PROSITE" id="PS51779">
    <property type="entry name" value="POTRA"/>
    <property type="match status" value="1"/>
</dbReference>
<protein>
    <recommendedName>
        <fullName evidence="7">POTRA domain-containing protein</fullName>
    </recommendedName>
</protein>
<dbReference type="Pfam" id="PF07244">
    <property type="entry name" value="POTRA"/>
    <property type="match status" value="1"/>
</dbReference>
<feature type="compositionally biased region" description="Pro residues" evidence="6">
    <location>
        <begin position="96"/>
        <end position="133"/>
    </location>
</feature>
<evidence type="ECO:0000256" key="4">
    <source>
        <dbReference type="ARBA" id="ARBA00023136"/>
    </source>
</evidence>
<keyword evidence="3" id="KW-0732">Signal</keyword>
<dbReference type="InterPro" id="IPR013686">
    <property type="entry name" value="Polypept-transport_assoc_ShlB"/>
</dbReference>
<accession>A0A7C3KCC0</accession>
<dbReference type="EMBL" id="DSRU01000049">
    <property type="protein sequence ID" value="HFM96990.1"/>
    <property type="molecule type" value="Genomic_DNA"/>
</dbReference>
<evidence type="ECO:0000256" key="5">
    <source>
        <dbReference type="ARBA" id="ARBA00023237"/>
    </source>
</evidence>
<feature type="region of interest" description="Disordered" evidence="6">
    <location>
        <begin position="18"/>
        <end position="46"/>
    </location>
</feature>
<organism evidence="8">
    <name type="scientific">Oscillatoriales cyanobacterium SpSt-418</name>
    <dbReference type="NCBI Taxonomy" id="2282169"/>
    <lineage>
        <taxon>Bacteria</taxon>
        <taxon>Bacillati</taxon>
        <taxon>Cyanobacteriota</taxon>
        <taxon>Cyanophyceae</taxon>
        <taxon>Oscillatoriophycideae</taxon>
        <taxon>Oscillatoriales</taxon>
    </lineage>
</organism>
<dbReference type="Gene3D" id="3.10.20.310">
    <property type="entry name" value="membrane protein fhac"/>
    <property type="match status" value="3"/>
</dbReference>
<feature type="compositionally biased region" description="Low complexity" evidence="6">
    <location>
        <begin position="134"/>
        <end position="198"/>
    </location>
</feature>
<dbReference type="InterPro" id="IPR034746">
    <property type="entry name" value="POTRA"/>
</dbReference>
<evidence type="ECO:0000256" key="3">
    <source>
        <dbReference type="ARBA" id="ARBA00022729"/>
    </source>
</evidence>
<evidence type="ECO:0000259" key="7">
    <source>
        <dbReference type="PROSITE" id="PS51779"/>
    </source>
</evidence>
<dbReference type="Pfam" id="PF01103">
    <property type="entry name" value="Omp85"/>
    <property type="match status" value="1"/>
</dbReference>
<evidence type="ECO:0000256" key="6">
    <source>
        <dbReference type="SAM" id="MobiDB-lite"/>
    </source>
</evidence>
<dbReference type="PANTHER" id="PTHR12815">
    <property type="entry name" value="SORTING AND ASSEMBLY MACHINERY SAMM50 PROTEIN FAMILY MEMBER"/>
    <property type="match status" value="1"/>
</dbReference>
<dbReference type="Pfam" id="PF08479">
    <property type="entry name" value="POTRA_2"/>
    <property type="match status" value="1"/>
</dbReference>
<keyword evidence="5" id="KW-0998">Cell outer membrane</keyword>
<feature type="compositionally biased region" description="Polar residues" evidence="6">
    <location>
        <begin position="24"/>
        <end position="46"/>
    </location>
</feature>
<keyword evidence="4" id="KW-0472">Membrane</keyword>
<dbReference type="InterPro" id="IPR039910">
    <property type="entry name" value="D15-like"/>
</dbReference>
<dbReference type="InterPro" id="IPR010827">
    <property type="entry name" value="BamA/TamA_POTRA"/>
</dbReference>
<keyword evidence="2" id="KW-0812">Transmembrane</keyword>
<evidence type="ECO:0000313" key="8">
    <source>
        <dbReference type="EMBL" id="HFM96990.1"/>
    </source>
</evidence>
<sequence length="815" mass="88379">MQFSPVLVAFLAATATVGVSSSARGESTESLPSPKPATSSVYSSVQTQKPAGILLASEVSAPEVMRLQPRAIAQVISQQDTVPDEPSVPIFELPTTPQPNVPSTPTPETPVEPAPPTVEPLTPQPVEPVPPTDEAPTAPAEETPTTPTDEAPAEESPTAPTDEAPAEESPTAPTDETPTAPTDGTPTEETPAEEQPPQAEEPRVLVAEVVVEDPDGKLTDQLRDEVYRVIQTRPGQVTTRSQLQEDINAVFKTGYFFNVEAQPEDTPLGVRVTFQVRVNPVLQKVELRGTKVLPESVVQEAFGSQYGSVLNLNTLDEGIKRINKWYQDNGYVLAQVLDSPQVSPEGVVILEVAEGEIEDIEVRFLNKEGETTDDKGNPIRGRTRNFIVTREFQQKPGDVFNRNVAERDLQRAFGLNIFEDIRLSLNPGKDPRKVVVVANVVERNTGNIALGAGISSASGLFGTVSYQQQNFGGNNQRLGVEFQLGERDLLFDLSFTDPWIAGDPFRTSYTVNFFKRRSISLIFDGGDPEITLPDPDEPGDLNAGDRPRVHRTGGSLTFSRPLTNDVFSRPEWTASLGLQYQRVAIRDDDGDVAPLDAAGNDLSFSGEGKDDLLSVQFGIVQDRRDNPLRPTSGSLLRLGTEQTIPIGLGNVFFNRLRASYSFYLPARFINFTRECRDPKATGAQCPQAFAFNVQAGTVLGDLPPYEAFSLGGSNSVRGYDDGDLAAARSYVQATIEYRFPVFSFISGALFVDAATDFGSQDSVTGEPGSARNKPGSGFGYGIGVRIQSPVGPIRIDYGFNDEGDSRLHFGIGERF</sequence>
<comment type="caution">
    <text evidence="8">The sequence shown here is derived from an EMBL/GenBank/DDBJ whole genome shotgun (WGS) entry which is preliminary data.</text>
</comment>
<dbReference type="AlphaFoldDB" id="A0A7C3KCC0"/>
<dbReference type="PANTHER" id="PTHR12815:SF47">
    <property type="entry name" value="TRANSLOCATION AND ASSEMBLY MODULE SUBUNIT TAMA"/>
    <property type="match status" value="1"/>
</dbReference>
<feature type="domain" description="POTRA" evidence="7">
    <location>
        <begin position="280"/>
        <end position="355"/>
    </location>
</feature>
<reference evidence="8" key="1">
    <citation type="journal article" date="2020" name="mSystems">
        <title>Genome- and Community-Level Interaction Insights into Carbon Utilization and Element Cycling Functions of Hydrothermarchaeota in Hydrothermal Sediment.</title>
        <authorList>
            <person name="Zhou Z."/>
            <person name="Liu Y."/>
            <person name="Xu W."/>
            <person name="Pan J."/>
            <person name="Luo Z.H."/>
            <person name="Li M."/>
        </authorList>
    </citation>
    <scope>NUCLEOTIDE SEQUENCE [LARGE SCALE GENOMIC DNA]</scope>
    <source>
        <strain evidence="8">SpSt-418</strain>
    </source>
</reference>
<feature type="region of interest" description="Disordered" evidence="6">
    <location>
        <begin position="535"/>
        <end position="554"/>
    </location>
</feature>
<name>A0A7C3KCC0_9CYAN</name>
<dbReference type="GO" id="GO:0019867">
    <property type="term" value="C:outer membrane"/>
    <property type="evidence" value="ECO:0007669"/>
    <property type="project" value="InterPro"/>
</dbReference>
<gene>
    <name evidence="8" type="ORF">ENR64_04335</name>
</gene>
<dbReference type="Gene3D" id="2.40.160.50">
    <property type="entry name" value="membrane protein fhac: a member of the omp85/tpsb transporter family"/>
    <property type="match status" value="1"/>
</dbReference>
<proteinExistence type="predicted"/>
<evidence type="ECO:0000256" key="1">
    <source>
        <dbReference type="ARBA" id="ARBA00004370"/>
    </source>
</evidence>
<feature type="region of interest" description="Disordered" evidence="6">
    <location>
        <begin position="78"/>
        <end position="203"/>
    </location>
</feature>
<dbReference type="InterPro" id="IPR000184">
    <property type="entry name" value="Bac_surfAg_D15"/>
</dbReference>
<comment type="subcellular location">
    <subcellularLocation>
        <location evidence="1">Membrane</location>
    </subcellularLocation>
</comment>